<organism evidence="1 2">
    <name type="scientific">Yoonia vestfoldensis SKA53</name>
    <dbReference type="NCBI Taxonomy" id="314232"/>
    <lineage>
        <taxon>Bacteria</taxon>
        <taxon>Pseudomonadati</taxon>
        <taxon>Pseudomonadota</taxon>
        <taxon>Alphaproteobacteria</taxon>
        <taxon>Rhodobacterales</taxon>
        <taxon>Paracoccaceae</taxon>
        <taxon>Yoonia</taxon>
    </lineage>
</organism>
<dbReference type="Pfam" id="PF06676">
    <property type="entry name" value="DUF1178"/>
    <property type="match status" value="1"/>
</dbReference>
<dbReference type="InterPro" id="IPR009562">
    <property type="entry name" value="DUF1178"/>
</dbReference>
<dbReference type="STRING" id="314232.SKA53_08331"/>
<dbReference type="EMBL" id="AAMS01000006">
    <property type="protein sequence ID" value="EAQ06098.1"/>
    <property type="molecule type" value="Genomic_DNA"/>
</dbReference>
<comment type="caution">
    <text evidence="1">The sequence shown here is derived from an EMBL/GenBank/DDBJ whole genome shotgun (WGS) entry which is preliminary data.</text>
</comment>
<sequence>MIRFHLKCDQNHQFESWFQSGAAFDKLVAGKHVSCTVCGSSVVTKSVMAPAIATTAAPVENQMAALRKKIESSADYVGTAFAKEARDMHDGLTPDRPIYGEANLAEARKLAEDGIPVMPLPFIPAKKVN</sequence>
<name>A3V782_9RHOB</name>
<evidence type="ECO:0008006" key="3">
    <source>
        <dbReference type="Google" id="ProtNLM"/>
    </source>
</evidence>
<dbReference type="RefSeq" id="WP_007205618.1">
    <property type="nucleotide sequence ID" value="NZ_CH672414.1"/>
</dbReference>
<accession>A3V782</accession>
<evidence type="ECO:0000313" key="2">
    <source>
        <dbReference type="Proteomes" id="UP000004507"/>
    </source>
</evidence>
<keyword evidence="2" id="KW-1185">Reference proteome</keyword>
<protein>
    <recommendedName>
        <fullName evidence="3">DUF1178 family protein</fullName>
    </recommendedName>
</protein>
<dbReference type="PIRSF" id="PIRSF032131">
    <property type="entry name" value="UCP032131"/>
    <property type="match status" value="1"/>
</dbReference>
<dbReference type="AlphaFoldDB" id="A3V782"/>
<dbReference type="HOGENOM" id="CLU_112041_1_0_5"/>
<dbReference type="eggNOG" id="COG5319">
    <property type="taxonomic scope" value="Bacteria"/>
</dbReference>
<reference evidence="1 2" key="1">
    <citation type="submission" date="2006-01" db="EMBL/GenBank/DDBJ databases">
        <authorList>
            <person name="Hagstrom A."/>
            <person name="Ferriera S."/>
            <person name="Johnson J."/>
            <person name="Kravitz S."/>
            <person name="Halpern A."/>
            <person name="Remington K."/>
            <person name="Beeson K."/>
            <person name="Tran B."/>
            <person name="Rogers Y.-H."/>
            <person name="Friedman R."/>
            <person name="Venter J.C."/>
        </authorList>
    </citation>
    <scope>NUCLEOTIDE SEQUENCE [LARGE SCALE GENOMIC DNA]</scope>
    <source>
        <strain evidence="1 2">SKA53</strain>
    </source>
</reference>
<dbReference type="Proteomes" id="UP000004507">
    <property type="component" value="Unassembled WGS sequence"/>
</dbReference>
<gene>
    <name evidence="1" type="ORF">SKA53_08331</name>
</gene>
<evidence type="ECO:0000313" key="1">
    <source>
        <dbReference type="EMBL" id="EAQ06098.1"/>
    </source>
</evidence>
<dbReference type="OrthoDB" id="9799894at2"/>
<proteinExistence type="predicted"/>